<dbReference type="NCBIfam" id="TIGR03506">
    <property type="entry name" value="FlgEFG_subfam"/>
    <property type="match status" value="1"/>
</dbReference>
<dbReference type="PANTHER" id="PTHR30435">
    <property type="entry name" value="FLAGELLAR PROTEIN"/>
    <property type="match status" value="1"/>
</dbReference>
<dbReference type="InterPro" id="IPR020013">
    <property type="entry name" value="Flagellar_FlgE/F/G"/>
</dbReference>
<reference evidence="5" key="1">
    <citation type="submission" date="2018-06" db="EMBL/GenBank/DDBJ databases">
        <authorList>
            <person name="Zhirakovskaya E."/>
        </authorList>
    </citation>
    <scope>NUCLEOTIDE SEQUENCE</scope>
</reference>
<dbReference type="InterPro" id="IPR053967">
    <property type="entry name" value="LlgE_F_G-like_D1"/>
</dbReference>
<keyword evidence="5" id="KW-0969">Cilium</keyword>
<dbReference type="InterPro" id="IPR010930">
    <property type="entry name" value="Flg_bb/hook_C_dom"/>
</dbReference>
<evidence type="ECO:0000313" key="5">
    <source>
        <dbReference type="EMBL" id="VAV91005.1"/>
    </source>
</evidence>
<dbReference type="InterPro" id="IPR012836">
    <property type="entry name" value="FlgF"/>
</dbReference>
<feature type="domain" description="Flagellar hook protein FlgE/F/G-like D1" evidence="4">
    <location>
        <begin position="82"/>
        <end position="148"/>
    </location>
</feature>
<protein>
    <submittedName>
        <fullName evidence="5">Flagellar basal-body rod protein FlgG</fullName>
    </submittedName>
</protein>
<dbReference type="Pfam" id="PF00460">
    <property type="entry name" value="Flg_bb_rod"/>
    <property type="match status" value="1"/>
</dbReference>
<accession>A0A3B0S6Z8</accession>
<keyword evidence="5" id="KW-0966">Cell projection</keyword>
<dbReference type="GO" id="GO:0071978">
    <property type="term" value="P:bacterial-type flagellum-dependent swarming motility"/>
    <property type="evidence" value="ECO:0007669"/>
    <property type="project" value="TreeGrafter"/>
</dbReference>
<dbReference type="AlphaFoldDB" id="A0A3B0S6Z8"/>
<dbReference type="NCBIfam" id="TIGR02490">
    <property type="entry name" value="flgF"/>
    <property type="match status" value="1"/>
</dbReference>
<evidence type="ECO:0000256" key="1">
    <source>
        <dbReference type="ARBA" id="ARBA00009677"/>
    </source>
</evidence>
<dbReference type="GO" id="GO:0030694">
    <property type="term" value="C:bacterial-type flagellum basal body, rod"/>
    <property type="evidence" value="ECO:0007669"/>
    <property type="project" value="InterPro"/>
</dbReference>
<keyword evidence="5" id="KW-0282">Flagellum</keyword>
<dbReference type="InterPro" id="IPR037925">
    <property type="entry name" value="FlgE/F/G-like"/>
</dbReference>
<evidence type="ECO:0000259" key="4">
    <source>
        <dbReference type="Pfam" id="PF22692"/>
    </source>
</evidence>
<organism evidence="5">
    <name type="scientific">hydrothermal vent metagenome</name>
    <dbReference type="NCBI Taxonomy" id="652676"/>
    <lineage>
        <taxon>unclassified sequences</taxon>
        <taxon>metagenomes</taxon>
        <taxon>ecological metagenomes</taxon>
    </lineage>
</organism>
<dbReference type="PROSITE" id="PS00588">
    <property type="entry name" value="FLAGELLA_BB_ROD"/>
    <property type="match status" value="1"/>
</dbReference>
<dbReference type="InterPro" id="IPR001444">
    <property type="entry name" value="Flag_bb_rod_N"/>
</dbReference>
<evidence type="ECO:0000259" key="2">
    <source>
        <dbReference type="Pfam" id="PF00460"/>
    </source>
</evidence>
<comment type="similarity">
    <text evidence="1">Belongs to the flagella basal body rod proteins family.</text>
</comment>
<proteinExistence type="inferred from homology"/>
<dbReference type="SUPFAM" id="SSF117143">
    <property type="entry name" value="Flagellar hook protein flgE"/>
    <property type="match status" value="1"/>
</dbReference>
<gene>
    <name evidence="5" type="ORF">MNBD_ALPHA05-1927</name>
</gene>
<feature type="domain" description="Flagellar basal body rod protein N-terminal" evidence="2">
    <location>
        <begin position="6"/>
        <end position="35"/>
    </location>
</feature>
<evidence type="ECO:0000259" key="3">
    <source>
        <dbReference type="Pfam" id="PF06429"/>
    </source>
</evidence>
<dbReference type="Pfam" id="PF22692">
    <property type="entry name" value="LlgE_F_G_D1"/>
    <property type="match status" value="1"/>
</dbReference>
<sequence>MDNAGYIGLSRQSGLMRELNSVANNIANINTNGYRREANIFAEHVKALQNGDPSLSIATMTRRYVDLSAGDITRTNNPLDVAIEGNGFFLVEAPQGQRLTRDGAFSLNAQGELVSSSGARVLDESGGAITIPPGGGKISITADGAINVGAQNIGKLGVVTADPALLVRVGQNQFRAENGYEPALNTRVHQFSLEGSNVSAVQELARLIEVQRTYEESKKFSDNDGERITRTVRALGQSR</sequence>
<name>A0A3B0S6Z8_9ZZZZ</name>
<dbReference type="InterPro" id="IPR019776">
    <property type="entry name" value="Flagellar_basal_body_rod_CS"/>
</dbReference>
<dbReference type="Pfam" id="PF06429">
    <property type="entry name" value="Flg_bbr_C"/>
    <property type="match status" value="1"/>
</dbReference>
<feature type="domain" description="Flagellar basal-body/hook protein C-terminal" evidence="3">
    <location>
        <begin position="190"/>
        <end position="215"/>
    </location>
</feature>
<dbReference type="PANTHER" id="PTHR30435:SF19">
    <property type="entry name" value="FLAGELLAR BASAL-BODY ROD PROTEIN FLGG"/>
    <property type="match status" value="1"/>
</dbReference>
<dbReference type="EMBL" id="UOEH01000052">
    <property type="protein sequence ID" value="VAV91005.1"/>
    <property type="molecule type" value="Genomic_DNA"/>
</dbReference>